<evidence type="ECO:0000313" key="1">
    <source>
        <dbReference type="EMBL" id="CAH3118238.1"/>
    </source>
</evidence>
<evidence type="ECO:0000313" key="2">
    <source>
        <dbReference type="Proteomes" id="UP001159428"/>
    </source>
</evidence>
<accession>A0AAU9WLM7</accession>
<protein>
    <submittedName>
        <fullName evidence="1">Uncharacterized protein</fullName>
    </submittedName>
</protein>
<gene>
    <name evidence="1" type="ORF">PMEA_00007221</name>
</gene>
<proteinExistence type="predicted"/>
<comment type="caution">
    <text evidence="1">The sequence shown here is derived from an EMBL/GenBank/DDBJ whole genome shotgun (WGS) entry which is preliminary data.</text>
</comment>
<dbReference type="PANTHER" id="PTHR36981">
    <property type="entry name" value="ZGC:195170"/>
    <property type="match status" value="1"/>
</dbReference>
<sequence>MPTTHESVCCTKIGQLWHKVDEQWPETQISCITEHPGFQSICPDVWVLKTAYYAHRQQRGTDNYITGGPSSSCEMIILRNNSYLGKHFGVAVPSCAVNNIRNTFPADFGSPYTGLKPPNL</sequence>
<name>A0AAU9WLM7_9CNID</name>
<dbReference type="AlphaFoldDB" id="A0AAU9WLM7"/>
<organism evidence="1 2">
    <name type="scientific">Pocillopora meandrina</name>
    <dbReference type="NCBI Taxonomy" id="46732"/>
    <lineage>
        <taxon>Eukaryota</taxon>
        <taxon>Metazoa</taxon>
        <taxon>Cnidaria</taxon>
        <taxon>Anthozoa</taxon>
        <taxon>Hexacorallia</taxon>
        <taxon>Scleractinia</taxon>
        <taxon>Astrocoeniina</taxon>
        <taxon>Pocilloporidae</taxon>
        <taxon>Pocillopora</taxon>
    </lineage>
</organism>
<dbReference type="PANTHER" id="PTHR36981:SF1">
    <property type="entry name" value="P2X PURINORECEPTOR 7 INTRACELLULAR DOMAIN-CONTAINING PROTEIN"/>
    <property type="match status" value="1"/>
</dbReference>
<dbReference type="EMBL" id="CALNXJ010000016">
    <property type="protein sequence ID" value="CAH3118238.1"/>
    <property type="molecule type" value="Genomic_DNA"/>
</dbReference>
<keyword evidence="2" id="KW-1185">Reference proteome</keyword>
<dbReference type="Proteomes" id="UP001159428">
    <property type="component" value="Unassembled WGS sequence"/>
</dbReference>
<reference evidence="1 2" key="1">
    <citation type="submission" date="2022-05" db="EMBL/GenBank/DDBJ databases">
        <authorList>
            <consortium name="Genoscope - CEA"/>
            <person name="William W."/>
        </authorList>
    </citation>
    <scope>NUCLEOTIDE SEQUENCE [LARGE SCALE GENOMIC DNA]</scope>
</reference>